<dbReference type="RefSeq" id="WP_249479844.1">
    <property type="nucleotide sequence ID" value="NZ_CP097218.1"/>
</dbReference>
<reference evidence="1" key="1">
    <citation type="submission" date="2022-05" db="EMBL/GenBank/DDBJ databases">
        <title>Genomic analysis of Brachybacterium sp. CBA3104.</title>
        <authorList>
            <person name="Roh S.W."/>
            <person name="Kim Y.B."/>
            <person name="Kim Y."/>
        </authorList>
    </citation>
    <scope>NUCLEOTIDE SEQUENCE</scope>
    <source>
        <strain evidence="1">CBA3104</strain>
    </source>
</reference>
<protein>
    <submittedName>
        <fullName evidence="1">Uncharacterized protein</fullName>
    </submittedName>
</protein>
<name>A0ABY4NAU7_9MICO</name>
<sequence length="122" mass="13732">MTRAWLGDLSDFRWRADDGTEHGTTPGAHVPEDAPTTWIDLLDHAESLHDGLETYSTLLALFETGGGIQPLPWQHRHRAIEPPTKIDPREVPQCHGWPMRLAPGAWICRVDGEVTRPDRVQP</sequence>
<proteinExistence type="predicted"/>
<organism evidence="1 2">
    <name type="scientific">Brachybacterium kimchii</name>
    <dbReference type="NCBI Taxonomy" id="2942909"/>
    <lineage>
        <taxon>Bacteria</taxon>
        <taxon>Bacillati</taxon>
        <taxon>Actinomycetota</taxon>
        <taxon>Actinomycetes</taxon>
        <taxon>Micrococcales</taxon>
        <taxon>Dermabacteraceae</taxon>
        <taxon>Brachybacterium</taxon>
    </lineage>
</organism>
<dbReference type="Proteomes" id="UP001055868">
    <property type="component" value="Chromosome"/>
</dbReference>
<dbReference type="EMBL" id="CP097218">
    <property type="protein sequence ID" value="UQN30500.1"/>
    <property type="molecule type" value="Genomic_DNA"/>
</dbReference>
<keyword evidence="2" id="KW-1185">Reference proteome</keyword>
<accession>A0ABY4NAU7</accession>
<evidence type="ECO:0000313" key="1">
    <source>
        <dbReference type="EMBL" id="UQN30500.1"/>
    </source>
</evidence>
<gene>
    <name evidence="1" type="ORF">M4486_03920</name>
</gene>
<evidence type="ECO:0000313" key="2">
    <source>
        <dbReference type="Proteomes" id="UP001055868"/>
    </source>
</evidence>